<proteinExistence type="predicted"/>
<dbReference type="Proteomes" id="UP000199239">
    <property type="component" value="Unassembled WGS sequence"/>
</dbReference>
<reference evidence="2" key="1">
    <citation type="submission" date="2016-10" db="EMBL/GenBank/DDBJ databases">
        <authorList>
            <person name="Varghese N."/>
            <person name="Submissions S."/>
        </authorList>
    </citation>
    <scope>NUCLEOTIDE SEQUENCE [LARGE SCALE GENOMIC DNA]</scope>
    <source>
        <strain evidence="2">DSM 23422</strain>
    </source>
</reference>
<accession>A0A1I6RTM8</accession>
<evidence type="ECO:0000313" key="2">
    <source>
        <dbReference type="Proteomes" id="UP000199239"/>
    </source>
</evidence>
<organism evidence="1 2">
    <name type="scientific">Sulfitobacter marinus</name>
    <dbReference type="NCBI Taxonomy" id="394264"/>
    <lineage>
        <taxon>Bacteria</taxon>
        <taxon>Pseudomonadati</taxon>
        <taxon>Pseudomonadota</taxon>
        <taxon>Alphaproteobacteria</taxon>
        <taxon>Rhodobacterales</taxon>
        <taxon>Roseobacteraceae</taxon>
        <taxon>Sulfitobacter</taxon>
    </lineage>
</organism>
<sequence>MAFYNGLGDTNIDDFIYSPKPALSTKLTLPMLALNDRWAKTTNPAAQFQNCCSFRASSPASFSNFSIYGLPRSSRRTAA</sequence>
<keyword evidence="2" id="KW-1185">Reference proteome</keyword>
<dbReference type="AlphaFoldDB" id="A0A1I6RTM8"/>
<evidence type="ECO:0000313" key="1">
    <source>
        <dbReference type="EMBL" id="SFS67818.1"/>
    </source>
</evidence>
<dbReference type="EMBL" id="FPAJ01000002">
    <property type="protein sequence ID" value="SFS67818.1"/>
    <property type="molecule type" value="Genomic_DNA"/>
</dbReference>
<protein>
    <submittedName>
        <fullName evidence="1">Uncharacterized protein</fullName>
    </submittedName>
</protein>
<gene>
    <name evidence="1" type="ORF">SAMN04488040_1468</name>
</gene>
<name>A0A1I6RTM8_9RHOB</name>